<proteinExistence type="predicted"/>
<keyword evidence="3" id="KW-1185">Reference proteome</keyword>
<evidence type="ECO:0000313" key="2">
    <source>
        <dbReference type="EMBL" id="KAF7280027.1"/>
    </source>
</evidence>
<name>A0A834IJ11_RHYFE</name>
<accession>A0A834IJ11</accession>
<dbReference type="EMBL" id="JAACXV010000325">
    <property type="protein sequence ID" value="KAF7280027.1"/>
    <property type="molecule type" value="Genomic_DNA"/>
</dbReference>
<dbReference type="SUPFAM" id="SSF49265">
    <property type="entry name" value="Fibronectin type III"/>
    <property type="match status" value="2"/>
</dbReference>
<evidence type="ECO:0000313" key="3">
    <source>
        <dbReference type="Proteomes" id="UP000625711"/>
    </source>
</evidence>
<comment type="caution">
    <text evidence="2">The sequence shown here is derived from an EMBL/GenBank/DDBJ whole genome shotgun (WGS) entry which is preliminary data.</text>
</comment>
<dbReference type="InterPro" id="IPR013783">
    <property type="entry name" value="Ig-like_fold"/>
</dbReference>
<protein>
    <recommendedName>
        <fullName evidence="1">Fibronectin type-III domain-containing protein</fullName>
    </recommendedName>
</protein>
<dbReference type="InterPro" id="IPR003961">
    <property type="entry name" value="FN3_dom"/>
</dbReference>
<dbReference type="Proteomes" id="UP000625711">
    <property type="component" value="Unassembled WGS sequence"/>
</dbReference>
<dbReference type="CDD" id="cd00063">
    <property type="entry name" value="FN3"/>
    <property type="match status" value="1"/>
</dbReference>
<dbReference type="SMART" id="SM00060">
    <property type="entry name" value="FN3"/>
    <property type="match status" value="3"/>
</dbReference>
<evidence type="ECO:0000259" key="1">
    <source>
        <dbReference type="PROSITE" id="PS50853"/>
    </source>
</evidence>
<dbReference type="Gene3D" id="2.60.40.10">
    <property type="entry name" value="Immunoglobulins"/>
    <property type="match status" value="2"/>
</dbReference>
<dbReference type="AlphaFoldDB" id="A0A834IJ11"/>
<feature type="domain" description="Fibronectin type-III" evidence="1">
    <location>
        <begin position="319"/>
        <end position="415"/>
    </location>
</feature>
<dbReference type="InterPro" id="IPR036116">
    <property type="entry name" value="FN3_sf"/>
</dbReference>
<gene>
    <name evidence="2" type="ORF">GWI33_006459</name>
</gene>
<dbReference type="PROSITE" id="PS50853">
    <property type="entry name" value="FN3"/>
    <property type="match status" value="1"/>
</dbReference>
<sequence length="964" mass="112252">MLCVSYITVFSQILINNAFANLMYMQNGGDREVQASCIVEEFDRHKALGWVYPLEQFHLDNFEESKIKYLPSIQNDYNCKFSPGENCSELWRLENWDFKDSRSLLEDIRWEDLPTIILTNKGDKMDERTYTILADQRNGLSIRSTGPVMVLLCSKETTQNRFCYQFNISKKEINVFKFYTWKDNITDSKDTSIKYRTFRSILLESTWRHFEIGFESSGKILLLDKNINRVIVEHADDLLKSYTELNLIIRSNQTSAWKISENRFLLTKTTQVSPMGPRVEIPFRDLCISLFVASCRHCEMIFYYMDVTNRTILSYDRTTVSFPHIDIITKDRSINLSWNKGDSDSLTTYMLTYQGIDDGSSNRTCSKRRRSAGFLTSRYSEFIITDLIPKTKYNITISTLLYEIDQQFLIETLDSDSPLIKNIEIYAMDSHTVYFRYDLNPTGIPTGIKIKIHTGNSSADCRSVVTKIQKCSFWEKYCIRVDNLEKYKEYTFSLSVKAEHSDSFEDEVYKSAYTSEKVPASPENVSHKIMQCETNEDYSKLKVTWDYPYFPNGTISKFNISLQNLDVISDEPVYIMSNVSVDALLPSYSVEVSNITYGAKYKLFLKSVNTIYKSNLFTMEIQTENIKKYIHKKPRLLHNNESIGFHLPMLGWKIDSYQFTVVIQNVYSSTSRRDDKMLKEIGVNKLCNNNDIMWKSTYENVDSQTIFMVEKELNEIEYKSRPKIQYCITYLIKSKYCGKMYLLKGVNHTVQVGCIVEESKRDKALGWIYPLESFDFQGPVEYNTTYLPNIQSVYNCKFSPKEKCVQSWRLNSSWYNDNSSSLLEDSRWDDLRTIILRNTTENITFSKSQKQAFSVRSSGVVTISLCPAMHTMGACHQFKIKKKEIQFYRNSTLENNKQFSRDILAKDEWRHFEIDLSQPGNISLLDKSINGSVLLSENFPNNISEMNLILESDQESAWKISESE</sequence>
<reference evidence="2" key="1">
    <citation type="submission" date="2020-08" db="EMBL/GenBank/DDBJ databases">
        <title>Genome sequencing and assembly of the red palm weevil Rhynchophorus ferrugineus.</title>
        <authorList>
            <person name="Dias G.B."/>
            <person name="Bergman C.M."/>
            <person name="Manee M."/>
        </authorList>
    </citation>
    <scope>NUCLEOTIDE SEQUENCE</scope>
    <source>
        <strain evidence="2">AA-2017</strain>
        <tissue evidence="2">Whole larva</tissue>
    </source>
</reference>
<organism evidence="2 3">
    <name type="scientific">Rhynchophorus ferrugineus</name>
    <name type="common">Red palm weevil</name>
    <name type="synonym">Curculio ferrugineus</name>
    <dbReference type="NCBI Taxonomy" id="354439"/>
    <lineage>
        <taxon>Eukaryota</taxon>
        <taxon>Metazoa</taxon>
        <taxon>Ecdysozoa</taxon>
        <taxon>Arthropoda</taxon>
        <taxon>Hexapoda</taxon>
        <taxon>Insecta</taxon>
        <taxon>Pterygota</taxon>
        <taxon>Neoptera</taxon>
        <taxon>Endopterygota</taxon>
        <taxon>Coleoptera</taxon>
        <taxon>Polyphaga</taxon>
        <taxon>Cucujiformia</taxon>
        <taxon>Curculionidae</taxon>
        <taxon>Dryophthorinae</taxon>
        <taxon>Rhynchophorus</taxon>
    </lineage>
</organism>
<dbReference type="OrthoDB" id="6726973at2759"/>